<evidence type="ECO:0000313" key="2">
    <source>
        <dbReference type="Proteomes" id="UP001443914"/>
    </source>
</evidence>
<dbReference type="EMBL" id="JBDFQZ010000014">
    <property type="protein sequence ID" value="KAK9665901.1"/>
    <property type="molecule type" value="Genomic_DNA"/>
</dbReference>
<sequence length="213" mass="23301">MLIFRRIDSLASAIRNNKVADGVLLPYGMWISELLEYRGAIQFSDLGILPSGEVVKNLLGQMRLRLDDFVEDEPPVPVEDDCQAPDLGMFPELLAQCDALTGMIEQQGAKDAKNNRRVVYLSDLIQAQSNYIDTTNDCVSDAFDGIATAGAIITANQCKLHRHQAHIIDRLNRMESQLTATHAMVKSLHDLFGASSTSAAAPYSGRGFALPPP</sequence>
<dbReference type="AlphaFoldDB" id="A0AAW1GQD7"/>
<keyword evidence="2" id="KW-1185">Reference proteome</keyword>
<proteinExistence type="predicted"/>
<accession>A0AAW1GQD7</accession>
<reference evidence="1" key="1">
    <citation type="submission" date="2024-03" db="EMBL/GenBank/DDBJ databases">
        <title>WGS assembly of Saponaria officinalis var. Norfolk2.</title>
        <authorList>
            <person name="Jenkins J."/>
            <person name="Shu S."/>
            <person name="Grimwood J."/>
            <person name="Barry K."/>
            <person name="Goodstein D."/>
            <person name="Schmutz J."/>
            <person name="Leebens-Mack J."/>
            <person name="Osbourn A."/>
        </authorList>
    </citation>
    <scope>NUCLEOTIDE SEQUENCE [LARGE SCALE GENOMIC DNA]</scope>
    <source>
        <strain evidence="1">JIC</strain>
    </source>
</reference>
<organism evidence="1 2">
    <name type="scientific">Saponaria officinalis</name>
    <name type="common">Common soapwort</name>
    <name type="synonym">Lychnis saponaria</name>
    <dbReference type="NCBI Taxonomy" id="3572"/>
    <lineage>
        <taxon>Eukaryota</taxon>
        <taxon>Viridiplantae</taxon>
        <taxon>Streptophyta</taxon>
        <taxon>Embryophyta</taxon>
        <taxon>Tracheophyta</taxon>
        <taxon>Spermatophyta</taxon>
        <taxon>Magnoliopsida</taxon>
        <taxon>eudicotyledons</taxon>
        <taxon>Gunneridae</taxon>
        <taxon>Pentapetalae</taxon>
        <taxon>Caryophyllales</taxon>
        <taxon>Caryophyllaceae</taxon>
        <taxon>Caryophylleae</taxon>
        <taxon>Saponaria</taxon>
    </lineage>
</organism>
<dbReference type="Proteomes" id="UP001443914">
    <property type="component" value="Unassembled WGS sequence"/>
</dbReference>
<evidence type="ECO:0000313" key="1">
    <source>
        <dbReference type="EMBL" id="KAK9665901.1"/>
    </source>
</evidence>
<protein>
    <submittedName>
        <fullName evidence="1">Uncharacterized protein</fullName>
    </submittedName>
</protein>
<comment type="caution">
    <text evidence="1">The sequence shown here is derived from an EMBL/GenBank/DDBJ whole genome shotgun (WGS) entry which is preliminary data.</text>
</comment>
<gene>
    <name evidence="1" type="ORF">RND81_14G144600</name>
</gene>
<name>A0AAW1GQD7_SAPOF</name>